<geneLocation type="plasmid" evidence="1">
    <name>unnamed</name>
</geneLocation>
<dbReference type="KEGG" id="seds:AAY24_18190"/>
<dbReference type="RefSeq" id="WP_046861474.1">
    <property type="nucleotide sequence ID" value="NZ_CP011413.1"/>
</dbReference>
<dbReference type="EMBL" id="CP011413">
    <property type="protein sequence ID" value="AKH22393.1"/>
    <property type="molecule type" value="Genomic_DNA"/>
</dbReference>
<evidence type="ECO:0000313" key="1">
    <source>
        <dbReference type="EMBL" id="AKH22393.1"/>
    </source>
</evidence>
<dbReference type="AlphaFoldDB" id="A0A0F7K619"/>
<gene>
    <name evidence="1" type="ORF">AAY24_18190</name>
</gene>
<organism evidence="1 2">
    <name type="scientific">Sedimenticola thiotaurini</name>
    <dbReference type="NCBI Taxonomy" id="1543721"/>
    <lineage>
        <taxon>Bacteria</taxon>
        <taxon>Pseudomonadati</taxon>
        <taxon>Pseudomonadota</taxon>
        <taxon>Gammaproteobacteria</taxon>
        <taxon>Chromatiales</taxon>
        <taxon>Sedimenticolaceae</taxon>
        <taxon>Sedimenticola</taxon>
    </lineage>
</organism>
<keyword evidence="2" id="KW-1185">Reference proteome</keyword>
<keyword evidence="1" id="KW-0614">Plasmid</keyword>
<accession>A0A0F7K619</accession>
<reference evidence="1 2" key="1">
    <citation type="journal article" date="2015" name="Genome Announc.">
        <title>Complete Genome Sequence of Sedimenticola thiotaurini Strain SIP-G1, a Polyphosphate- and Polyhydroxyalkanoate-Accumulating Sulfur-Oxidizing Gammaproteobacterium Isolated from Salt Marsh Sediments.</title>
        <authorList>
            <person name="Flood B.E."/>
            <person name="Jones D.S."/>
            <person name="Bailey J.V."/>
        </authorList>
    </citation>
    <scope>NUCLEOTIDE SEQUENCE [LARGE SCALE GENOMIC DNA]</scope>
    <source>
        <strain evidence="1 2">SIP-G1</strain>
        <plasmid evidence="2">Plasmid</plasmid>
    </source>
</reference>
<dbReference type="Proteomes" id="UP000034410">
    <property type="component" value="Plasmid"/>
</dbReference>
<sequence>MNKEAVPEGTAFLEAHVMIMERYLNMVEGGERRVELTAEEEAAILAAYDYGLTSMGEEEIQELHAVLAKLKDQIHP</sequence>
<evidence type="ECO:0000313" key="2">
    <source>
        <dbReference type="Proteomes" id="UP000034410"/>
    </source>
</evidence>
<proteinExistence type="predicted"/>
<protein>
    <submittedName>
        <fullName evidence="1">Uncharacterized protein</fullName>
    </submittedName>
</protein>
<name>A0A0F7K619_9GAMM</name>